<dbReference type="InterPro" id="IPR019775">
    <property type="entry name" value="WD40_repeat_CS"/>
</dbReference>
<evidence type="ECO:0000259" key="4">
    <source>
        <dbReference type="Pfam" id="PF13676"/>
    </source>
</evidence>
<dbReference type="PROSITE" id="PS00678">
    <property type="entry name" value="WD_REPEATS_1"/>
    <property type="match status" value="2"/>
</dbReference>
<dbReference type="SUPFAM" id="SSF50998">
    <property type="entry name" value="Quinoprotein alcohol dehydrogenase-like"/>
    <property type="match status" value="1"/>
</dbReference>
<dbReference type="Pfam" id="PF20703">
    <property type="entry name" value="nSTAND1"/>
    <property type="match status" value="1"/>
</dbReference>
<gene>
    <name evidence="6" type="ORF">MNAB215_557</name>
</gene>
<dbReference type="InterPro" id="IPR011047">
    <property type="entry name" value="Quinoprotein_ADH-like_sf"/>
</dbReference>
<dbReference type="InterPro" id="IPR049052">
    <property type="entry name" value="nSTAND1"/>
</dbReference>
<evidence type="ECO:0000256" key="2">
    <source>
        <dbReference type="ARBA" id="ARBA00022737"/>
    </source>
</evidence>
<dbReference type="InterPro" id="IPR035897">
    <property type="entry name" value="Toll_tir_struct_dom_sf"/>
</dbReference>
<dbReference type="EMBL" id="FUEZ01000003">
    <property type="protein sequence ID" value="SPM38380.1"/>
    <property type="molecule type" value="Genomic_DNA"/>
</dbReference>
<feature type="repeat" description="WD" evidence="3">
    <location>
        <begin position="797"/>
        <end position="838"/>
    </location>
</feature>
<dbReference type="Pfam" id="PF00400">
    <property type="entry name" value="WD40"/>
    <property type="match status" value="7"/>
</dbReference>
<evidence type="ECO:0000256" key="1">
    <source>
        <dbReference type="ARBA" id="ARBA00022574"/>
    </source>
</evidence>
<feature type="domain" description="Novel STAND NTPase 1" evidence="5">
    <location>
        <begin position="166"/>
        <end position="602"/>
    </location>
</feature>
<dbReference type="PRINTS" id="PR00320">
    <property type="entry name" value="GPROTEINBRPT"/>
</dbReference>
<keyword evidence="7" id="KW-1185">Reference proteome</keyword>
<keyword evidence="1 3" id="KW-0853">WD repeat</keyword>
<feature type="repeat" description="WD" evidence="3">
    <location>
        <begin position="754"/>
        <end position="795"/>
    </location>
</feature>
<dbReference type="PROSITE" id="PS50294">
    <property type="entry name" value="WD_REPEATS_REGION"/>
    <property type="match status" value="7"/>
</dbReference>
<feature type="repeat" description="WD" evidence="3">
    <location>
        <begin position="926"/>
        <end position="958"/>
    </location>
</feature>
<evidence type="ECO:0000313" key="7">
    <source>
        <dbReference type="Proteomes" id="UP000240424"/>
    </source>
</evidence>
<evidence type="ECO:0000256" key="3">
    <source>
        <dbReference type="PROSITE-ProRule" id="PRU00221"/>
    </source>
</evidence>
<accession>A0A2U3P3Q5</accession>
<protein>
    <submittedName>
        <fullName evidence="6">Uncharacterized protein</fullName>
    </submittedName>
</protein>
<evidence type="ECO:0000313" key="6">
    <source>
        <dbReference type="EMBL" id="SPM38380.1"/>
    </source>
</evidence>
<dbReference type="SMART" id="SM00320">
    <property type="entry name" value="WD40"/>
    <property type="match status" value="7"/>
</dbReference>
<name>A0A2U3P3Q5_9MYCO</name>
<dbReference type="SUPFAM" id="SSF52200">
    <property type="entry name" value="Toll/Interleukin receptor TIR domain"/>
    <property type="match status" value="1"/>
</dbReference>
<feature type="repeat" description="WD" evidence="3">
    <location>
        <begin position="965"/>
        <end position="997"/>
    </location>
</feature>
<dbReference type="Gene3D" id="3.40.50.10140">
    <property type="entry name" value="Toll/interleukin-1 receptor homology (TIR) domain"/>
    <property type="match status" value="1"/>
</dbReference>
<reference evidence="6 7" key="1">
    <citation type="submission" date="2017-01" db="EMBL/GenBank/DDBJ databases">
        <authorList>
            <consortium name="Urmite Genomes"/>
        </authorList>
    </citation>
    <scope>NUCLEOTIDE SEQUENCE [LARGE SCALE GENOMIC DNA]</scope>
    <source>
        <strain evidence="6 7">AB215</strain>
    </source>
</reference>
<dbReference type="Pfam" id="PF13676">
    <property type="entry name" value="TIR_2"/>
    <property type="match status" value="1"/>
</dbReference>
<dbReference type="AlphaFoldDB" id="A0A2U3P3Q5"/>
<proteinExistence type="predicted"/>
<dbReference type="Proteomes" id="UP000240424">
    <property type="component" value="Unassembled WGS sequence"/>
</dbReference>
<dbReference type="Gene3D" id="2.130.10.10">
    <property type="entry name" value="YVTN repeat-like/Quinoprotein amine dehydrogenase"/>
    <property type="match status" value="3"/>
</dbReference>
<sequence>VTRIFLSHSSKDNAQARALRQWLIDQRPELVDEIFLDIAEDTGLAPGQRWKDALRQANQRCEAVICLVSHSWGSSPECKTEYRTAETLGKQILVARIEDTGDSDITAEWQRCDLFAPGPKTEITASGTPVLFNAAALDQLKKAIEGTGIGPENFVWPPHSDPLRSPYRGWEPFEDIDAGVFFGRDAAIMRGTDELRKMRFSGVKSLFVVLGPSGSGKSSFLRAGLIPRLQRDDRNFVVLGTVRPARNAMTGDRGLAAAIHSACRALKLPNSPPLGEIKKICRERDHERVQELLVAVRTAAAQRQAQIVTGNPHRNAAPPTLVLPLDQAEELFSAESASAQAAEEADGFLDVLTAVIAGINTNDVGLIVAATIRTDRYEAMQNHPALDGIGTELFNELKTMPHHQFPAAIKGPAARASEAGNRLAIADDLIDRLVAEAGAGADTLPLLALTLQRLYTDYGTAEEITLDDYESMGGMPNVVNNQIEEILEEGYHDPDAALELLRSAFIPWLASINPDNDRPMRRVALQSELPAESRKLIDAFVEKRLLVRDRRHSEVVLEVALESLLRQWDQLVGWLQEERQSLLVAADLERATAAWERNGRDESWLLEGARLAVAETVSAKPGFAERLDVATEYLAASRQRQDGRLQAERQRFRDLVARRLVAEAKAMMAQTIPGGDARAFQQLLAARAISSEPDDEAISHALALRPRTLKIMDAGKPLLGLTFRPDGQRFAAAADDRTVRVWDAVTGRPVGEPLTGHTTRVHCVAYSPDGRLLASGGGDKTVRLWDGTTGEPIGRPLTGHTGVIYAVAFSPDGHRLASAGDDRTVRIWDVATGQQVNEPLRGHTGVVYGVAFSPDGHRLASAGGDKTVRLWDAASGKPAGAPLTEHTDTVWVVVFSPDGARVASGSRDQTVRLADAATGRPLGAPLTGHTSVVCGVAFSPDGTRVASSSYDGTVRIWDGPTAEVLIGHTDAVHGVAFSPDGQRLVSAGQDHTVRLWDAVHRRAPGGGAEALCAKLTANMSAEQWSVWVSPDIDYALACPDLPIP</sequence>
<dbReference type="GO" id="GO:0007165">
    <property type="term" value="P:signal transduction"/>
    <property type="evidence" value="ECO:0007669"/>
    <property type="project" value="InterPro"/>
</dbReference>
<dbReference type="PANTHER" id="PTHR22847">
    <property type="entry name" value="WD40 REPEAT PROTEIN"/>
    <property type="match status" value="1"/>
</dbReference>
<organism evidence="6 7">
    <name type="scientific">Mycobacterium numidiamassiliense</name>
    <dbReference type="NCBI Taxonomy" id="1841861"/>
    <lineage>
        <taxon>Bacteria</taxon>
        <taxon>Bacillati</taxon>
        <taxon>Actinomycetota</taxon>
        <taxon>Actinomycetes</taxon>
        <taxon>Mycobacteriales</taxon>
        <taxon>Mycobacteriaceae</taxon>
        <taxon>Mycobacterium</taxon>
    </lineage>
</organism>
<feature type="domain" description="TIR" evidence="4">
    <location>
        <begin position="4"/>
        <end position="115"/>
    </location>
</feature>
<feature type="non-terminal residue" evidence="6">
    <location>
        <position position="1"/>
    </location>
</feature>
<dbReference type="PROSITE" id="PS50082">
    <property type="entry name" value="WD_REPEATS_2"/>
    <property type="match status" value="7"/>
</dbReference>
<keyword evidence="2" id="KW-0677">Repeat</keyword>
<feature type="repeat" description="WD" evidence="3">
    <location>
        <begin position="840"/>
        <end position="881"/>
    </location>
</feature>
<dbReference type="InterPro" id="IPR015943">
    <property type="entry name" value="WD40/YVTN_repeat-like_dom_sf"/>
</dbReference>
<dbReference type="InterPro" id="IPR001680">
    <property type="entry name" value="WD40_rpt"/>
</dbReference>
<dbReference type="STRING" id="1841861.GCA_900157365_04760"/>
<dbReference type="InterPro" id="IPR020472">
    <property type="entry name" value="WD40_PAC1"/>
</dbReference>
<feature type="repeat" description="WD" evidence="3">
    <location>
        <begin position="883"/>
        <end position="924"/>
    </location>
</feature>
<dbReference type="CDD" id="cd00200">
    <property type="entry name" value="WD40"/>
    <property type="match status" value="1"/>
</dbReference>
<evidence type="ECO:0000259" key="5">
    <source>
        <dbReference type="Pfam" id="PF20703"/>
    </source>
</evidence>
<dbReference type="PANTHER" id="PTHR22847:SF637">
    <property type="entry name" value="WD REPEAT DOMAIN 5B"/>
    <property type="match status" value="1"/>
</dbReference>
<feature type="repeat" description="WD" evidence="3">
    <location>
        <begin position="721"/>
        <end position="752"/>
    </location>
</feature>
<dbReference type="InterPro" id="IPR000157">
    <property type="entry name" value="TIR_dom"/>
</dbReference>